<organism evidence="2 3">
    <name type="scientific">Amniculicola lignicola CBS 123094</name>
    <dbReference type="NCBI Taxonomy" id="1392246"/>
    <lineage>
        <taxon>Eukaryota</taxon>
        <taxon>Fungi</taxon>
        <taxon>Dikarya</taxon>
        <taxon>Ascomycota</taxon>
        <taxon>Pezizomycotina</taxon>
        <taxon>Dothideomycetes</taxon>
        <taxon>Pleosporomycetidae</taxon>
        <taxon>Pleosporales</taxon>
        <taxon>Amniculicolaceae</taxon>
        <taxon>Amniculicola</taxon>
    </lineage>
</organism>
<gene>
    <name evidence="2" type="ORF">P154DRAFT_519194</name>
</gene>
<evidence type="ECO:0000313" key="2">
    <source>
        <dbReference type="EMBL" id="KAF2004730.1"/>
    </source>
</evidence>
<feature type="region of interest" description="Disordered" evidence="1">
    <location>
        <begin position="123"/>
        <end position="150"/>
    </location>
</feature>
<dbReference type="EMBL" id="ML977566">
    <property type="protein sequence ID" value="KAF2004730.1"/>
    <property type="molecule type" value="Genomic_DNA"/>
</dbReference>
<name>A0A6A5WSA3_9PLEO</name>
<dbReference type="Proteomes" id="UP000799779">
    <property type="component" value="Unassembled WGS sequence"/>
</dbReference>
<accession>A0A6A5WSA3</accession>
<reference evidence="2" key="1">
    <citation type="journal article" date="2020" name="Stud. Mycol.">
        <title>101 Dothideomycetes genomes: a test case for predicting lifestyles and emergence of pathogens.</title>
        <authorList>
            <person name="Haridas S."/>
            <person name="Albert R."/>
            <person name="Binder M."/>
            <person name="Bloem J."/>
            <person name="Labutti K."/>
            <person name="Salamov A."/>
            <person name="Andreopoulos B."/>
            <person name="Baker S."/>
            <person name="Barry K."/>
            <person name="Bills G."/>
            <person name="Bluhm B."/>
            <person name="Cannon C."/>
            <person name="Castanera R."/>
            <person name="Culley D."/>
            <person name="Daum C."/>
            <person name="Ezra D."/>
            <person name="Gonzalez J."/>
            <person name="Henrissat B."/>
            <person name="Kuo A."/>
            <person name="Liang C."/>
            <person name="Lipzen A."/>
            <person name="Lutzoni F."/>
            <person name="Magnuson J."/>
            <person name="Mondo S."/>
            <person name="Nolan M."/>
            <person name="Ohm R."/>
            <person name="Pangilinan J."/>
            <person name="Park H.-J."/>
            <person name="Ramirez L."/>
            <person name="Alfaro M."/>
            <person name="Sun H."/>
            <person name="Tritt A."/>
            <person name="Yoshinaga Y."/>
            <person name="Zwiers L.-H."/>
            <person name="Turgeon B."/>
            <person name="Goodwin S."/>
            <person name="Spatafora J."/>
            <person name="Crous P."/>
            <person name="Grigoriev I."/>
        </authorList>
    </citation>
    <scope>NUCLEOTIDE SEQUENCE</scope>
    <source>
        <strain evidence="2">CBS 123094</strain>
    </source>
</reference>
<evidence type="ECO:0000256" key="1">
    <source>
        <dbReference type="SAM" id="MobiDB-lite"/>
    </source>
</evidence>
<evidence type="ECO:0000313" key="3">
    <source>
        <dbReference type="Proteomes" id="UP000799779"/>
    </source>
</evidence>
<sequence>MQEFSPLRLYLSDLGKDNASHIECRLSHLGKRQCITPSTPTLTQRQPQTLIQNTCVHTPTTTPVSIRRYPPNPKPPSSLHLVCLCCTAVYTSHIRTSTDGQDLPHRYILHRWPQADALAYPQNTASPPSGTHKYRGPQPSAAIDARTHSF</sequence>
<dbReference type="AlphaFoldDB" id="A0A6A5WSA3"/>
<proteinExistence type="predicted"/>
<protein>
    <submittedName>
        <fullName evidence="2">Uncharacterized protein</fullName>
    </submittedName>
</protein>
<keyword evidence="3" id="KW-1185">Reference proteome</keyword>